<dbReference type="OMA" id="RGKFYCQ"/>
<gene>
    <name evidence="3" type="primary">LOC108047357</name>
</gene>
<dbReference type="Pfam" id="PF01607">
    <property type="entry name" value="CBM_14"/>
    <property type="match status" value="2"/>
</dbReference>
<protein>
    <submittedName>
        <fullName evidence="3">Uncharacterized protein LOC108047357</fullName>
    </submittedName>
</protein>
<dbReference type="GeneID" id="108047357"/>
<dbReference type="Gene3D" id="2.170.140.10">
    <property type="entry name" value="Chitin binding domain"/>
    <property type="match status" value="2"/>
</dbReference>
<dbReference type="SUPFAM" id="SSF57625">
    <property type="entry name" value="Invertebrate chitin-binding proteins"/>
    <property type="match status" value="3"/>
</dbReference>
<dbReference type="RefSeq" id="XP_016982991.2">
    <property type="nucleotide sequence ID" value="XM_017127502.2"/>
</dbReference>
<feature type="domain" description="Chitin-binding type-2" evidence="2">
    <location>
        <begin position="90"/>
        <end position="146"/>
    </location>
</feature>
<evidence type="ECO:0000256" key="1">
    <source>
        <dbReference type="SAM" id="SignalP"/>
    </source>
</evidence>
<dbReference type="PROSITE" id="PS50940">
    <property type="entry name" value="CHIT_BIND_II"/>
    <property type="match status" value="1"/>
</dbReference>
<evidence type="ECO:0000259" key="2">
    <source>
        <dbReference type="PROSITE" id="PS50940"/>
    </source>
</evidence>
<evidence type="ECO:0000313" key="3">
    <source>
        <dbReference type="RefSeq" id="XP_016982991.1"/>
    </source>
</evidence>
<dbReference type="InterPro" id="IPR002557">
    <property type="entry name" value="Chitin-bd_dom"/>
</dbReference>
<proteinExistence type="predicted"/>
<dbReference type="RefSeq" id="XP_016982991.1">
    <property type="nucleotide sequence ID" value="XM_017127502.1"/>
</dbReference>
<keyword evidence="1" id="KW-0732">Signal</keyword>
<dbReference type="InterPro" id="IPR036508">
    <property type="entry name" value="Chitin-bd_dom_sf"/>
</dbReference>
<dbReference type="GO" id="GO:0008061">
    <property type="term" value="F:chitin binding"/>
    <property type="evidence" value="ECO:0007669"/>
    <property type="project" value="InterPro"/>
</dbReference>
<feature type="chain" id="PRO_5027922134" evidence="1">
    <location>
        <begin position="22"/>
        <end position="314"/>
    </location>
</feature>
<dbReference type="SMART" id="SM00494">
    <property type="entry name" value="ChtBD2"/>
    <property type="match status" value="3"/>
</dbReference>
<organism evidence="3">
    <name type="scientific">Drosophila rhopaloa</name>
    <name type="common">Fruit fly</name>
    <dbReference type="NCBI Taxonomy" id="1041015"/>
    <lineage>
        <taxon>Eukaryota</taxon>
        <taxon>Metazoa</taxon>
        <taxon>Ecdysozoa</taxon>
        <taxon>Arthropoda</taxon>
        <taxon>Hexapoda</taxon>
        <taxon>Insecta</taxon>
        <taxon>Pterygota</taxon>
        <taxon>Neoptera</taxon>
        <taxon>Endopterygota</taxon>
        <taxon>Diptera</taxon>
        <taxon>Brachycera</taxon>
        <taxon>Muscomorpha</taxon>
        <taxon>Ephydroidea</taxon>
        <taxon>Drosophilidae</taxon>
        <taxon>Drosophila</taxon>
        <taxon>Sophophora</taxon>
    </lineage>
</organism>
<sequence length="314" mass="35503">MRSSLSIYLLLLGLALGTTKADDNPCQDVGLAGFVCLNCTTLGYCIRDGTGKWETKSMLDCQSEHNFFCSDEGTFGCTWQSQCKVPKRGPFHCQQEGSFPDPYDCRRYHKCSDQSVDSPHICSNGAGYSTLTDSCVLPRESEQCTEEQFSCSRSGQVGGWTADNRYFYVCIDDTESSLYPVMMKCREGYVFNGYSCVPESALKNLDGSLQEEESSKCVDKTRYECPFRTSEIQYCKCVEGEQQVITCPSGFHFDTRIMTCVSERIHQCKDFEVLNCPNVIAKNEYCICIEQQLQIYDCPKGHYFNAENLLCQEE</sequence>
<dbReference type="AlphaFoldDB" id="A0A6P4FBW5"/>
<accession>A0A6P4FBW5</accession>
<name>A0A6P4FBW5_DRORH</name>
<dbReference type="GO" id="GO:0005576">
    <property type="term" value="C:extracellular region"/>
    <property type="evidence" value="ECO:0007669"/>
    <property type="project" value="InterPro"/>
</dbReference>
<feature type="signal peptide" evidence="1">
    <location>
        <begin position="1"/>
        <end position="21"/>
    </location>
</feature>
<reference evidence="3" key="1">
    <citation type="submission" date="2025-08" db="UniProtKB">
        <authorList>
            <consortium name="RefSeq"/>
        </authorList>
    </citation>
    <scope>IDENTIFICATION</scope>
</reference>
<dbReference type="OrthoDB" id="6597859at2759"/>